<dbReference type="EMBL" id="MKIP01000050">
    <property type="protein sequence ID" value="OLP59664.1"/>
    <property type="molecule type" value="Genomic_DNA"/>
</dbReference>
<dbReference type="AlphaFoldDB" id="A0A1Q9AW71"/>
<reference evidence="1 2" key="1">
    <citation type="submission" date="2016-09" db="EMBL/GenBank/DDBJ databases">
        <title>Rhizobium sp. nov., a novel species isolated from the rice rhizosphere.</title>
        <authorList>
            <person name="Zhao J."/>
            <person name="Zhang X."/>
        </authorList>
    </citation>
    <scope>NUCLEOTIDE SEQUENCE [LARGE SCALE GENOMIC DNA]</scope>
    <source>
        <strain evidence="1 2">1.7048</strain>
    </source>
</reference>
<organism evidence="1 2">
    <name type="scientific">Xaviernesmea oryzae</name>
    <dbReference type="NCBI Taxonomy" id="464029"/>
    <lineage>
        <taxon>Bacteria</taxon>
        <taxon>Pseudomonadati</taxon>
        <taxon>Pseudomonadota</taxon>
        <taxon>Alphaproteobacteria</taxon>
        <taxon>Hyphomicrobiales</taxon>
        <taxon>Rhizobiaceae</taxon>
        <taxon>Rhizobium/Agrobacterium group</taxon>
        <taxon>Xaviernesmea</taxon>
    </lineage>
</organism>
<evidence type="ECO:0000313" key="2">
    <source>
        <dbReference type="Proteomes" id="UP000186364"/>
    </source>
</evidence>
<gene>
    <name evidence="1" type="ORF">BJF93_11390</name>
</gene>
<dbReference type="Proteomes" id="UP000186364">
    <property type="component" value="Unassembled WGS sequence"/>
</dbReference>
<evidence type="ECO:0000313" key="1">
    <source>
        <dbReference type="EMBL" id="OLP59664.1"/>
    </source>
</evidence>
<protein>
    <submittedName>
        <fullName evidence="1">Uncharacterized protein</fullName>
    </submittedName>
</protein>
<dbReference type="OrthoDB" id="8377067at2"/>
<sequence>MIDDITAITQEIPYYGLTTLAGLAFALDQFAQKSGFHSFAEWAASHFLAGSSLSGYVKAVDELEPLETPAPGPMPATFGYEVCLLVTKQRDAF</sequence>
<keyword evidence="2" id="KW-1185">Reference proteome</keyword>
<comment type="caution">
    <text evidence="1">The sequence shown here is derived from an EMBL/GenBank/DDBJ whole genome shotgun (WGS) entry which is preliminary data.</text>
</comment>
<name>A0A1Q9AW71_9HYPH</name>
<proteinExistence type="predicted"/>
<accession>A0A1Q9AW71</accession>
<dbReference type="RefSeq" id="WP_075628067.1">
    <property type="nucleotide sequence ID" value="NZ_FOAM01000024.1"/>
</dbReference>